<accession>A0A9P5SVL8</accession>
<feature type="domain" description="Enoyl reductase (ER)" evidence="1">
    <location>
        <begin position="21"/>
        <end position="320"/>
    </location>
</feature>
<dbReference type="Gene3D" id="3.40.50.720">
    <property type="entry name" value="NAD(P)-binding Rossmann-like Domain"/>
    <property type="match status" value="1"/>
</dbReference>
<protein>
    <recommendedName>
        <fullName evidence="1">Enoyl reductase (ER) domain-containing protein</fullName>
    </recommendedName>
</protein>
<dbReference type="InterPro" id="IPR013149">
    <property type="entry name" value="ADH-like_C"/>
</dbReference>
<name>A0A9P5SVL8_9FUNG</name>
<dbReference type="GO" id="GO:0005739">
    <property type="term" value="C:mitochondrion"/>
    <property type="evidence" value="ECO:0007669"/>
    <property type="project" value="TreeGrafter"/>
</dbReference>
<sequence>MATYAPDIPQTMKAVHWTKVGNPAHILTLDENLPLPVPTGTNVLVKMHASSINPLDWKLMKGAFPRFLMPKVKTPGLDISGVVVCLGPNVGKSKKASVQTFTIGDRVMAMLDLSKPGALQDYTLALVVSAKVKKGDKVLINGASGGTGTVAVQIATALGASVVGVCSKTNADLVRRLGAEEVVDYNTIKVHEKYTNKDFDIIFDAVSNLECYANSGKLLKSTGHYIQITGPEDSLYSLVGGLHLGAQIVGRMLYSFLTRGPRFHLVSVSPNGEHLAAATHIMVRANAKTTIELTYSFDLRGVLGAVALSQSGHAKGKIGIIVPGHES</sequence>
<dbReference type="InterPro" id="IPR036291">
    <property type="entry name" value="NAD(P)-bd_dom_sf"/>
</dbReference>
<reference evidence="2" key="1">
    <citation type="journal article" date="2020" name="Fungal Divers.">
        <title>Resolving the Mortierellaceae phylogeny through synthesis of multi-gene phylogenetics and phylogenomics.</title>
        <authorList>
            <person name="Vandepol N."/>
            <person name="Liber J."/>
            <person name="Desiro A."/>
            <person name="Na H."/>
            <person name="Kennedy M."/>
            <person name="Barry K."/>
            <person name="Grigoriev I.V."/>
            <person name="Miller A.N."/>
            <person name="O'Donnell K."/>
            <person name="Stajich J.E."/>
            <person name="Bonito G."/>
        </authorList>
    </citation>
    <scope>NUCLEOTIDE SEQUENCE</scope>
    <source>
        <strain evidence="2">NVP1</strain>
    </source>
</reference>
<dbReference type="Proteomes" id="UP000696485">
    <property type="component" value="Unassembled WGS sequence"/>
</dbReference>
<dbReference type="EMBL" id="JAAAUY010000016">
    <property type="protein sequence ID" value="KAF9337815.1"/>
    <property type="molecule type" value="Genomic_DNA"/>
</dbReference>
<dbReference type="Pfam" id="PF00107">
    <property type="entry name" value="ADH_zinc_N"/>
    <property type="match status" value="1"/>
</dbReference>
<dbReference type="SMART" id="SM00829">
    <property type="entry name" value="PKS_ER"/>
    <property type="match status" value="1"/>
</dbReference>
<evidence type="ECO:0000313" key="2">
    <source>
        <dbReference type="EMBL" id="KAF9337815.1"/>
    </source>
</evidence>
<proteinExistence type="predicted"/>
<dbReference type="Pfam" id="PF08240">
    <property type="entry name" value="ADH_N"/>
    <property type="match status" value="1"/>
</dbReference>
<dbReference type="Gene3D" id="3.90.180.10">
    <property type="entry name" value="Medium-chain alcohol dehydrogenases, catalytic domain"/>
    <property type="match status" value="2"/>
</dbReference>
<dbReference type="SUPFAM" id="SSF50129">
    <property type="entry name" value="GroES-like"/>
    <property type="match status" value="1"/>
</dbReference>
<comment type="caution">
    <text evidence="2">The sequence shown here is derived from an EMBL/GenBank/DDBJ whole genome shotgun (WGS) entry which is preliminary data.</text>
</comment>
<gene>
    <name evidence="2" type="ORF">BG006_002535</name>
</gene>
<organism evidence="2 3">
    <name type="scientific">Podila minutissima</name>
    <dbReference type="NCBI Taxonomy" id="64525"/>
    <lineage>
        <taxon>Eukaryota</taxon>
        <taxon>Fungi</taxon>
        <taxon>Fungi incertae sedis</taxon>
        <taxon>Mucoromycota</taxon>
        <taxon>Mortierellomycotina</taxon>
        <taxon>Mortierellomycetes</taxon>
        <taxon>Mortierellales</taxon>
        <taxon>Mortierellaceae</taxon>
        <taxon>Podila</taxon>
    </lineage>
</organism>
<evidence type="ECO:0000313" key="3">
    <source>
        <dbReference type="Proteomes" id="UP000696485"/>
    </source>
</evidence>
<dbReference type="AlphaFoldDB" id="A0A9P5SVL8"/>
<dbReference type="InterPro" id="IPR050700">
    <property type="entry name" value="YIM1/Zinc_Alcohol_DH_Fams"/>
</dbReference>
<dbReference type="GO" id="GO:0016491">
    <property type="term" value="F:oxidoreductase activity"/>
    <property type="evidence" value="ECO:0007669"/>
    <property type="project" value="InterPro"/>
</dbReference>
<dbReference type="InterPro" id="IPR013154">
    <property type="entry name" value="ADH-like_N"/>
</dbReference>
<keyword evidence="3" id="KW-1185">Reference proteome</keyword>
<dbReference type="CDD" id="cd08267">
    <property type="entry name" value="MDR1"/>
    <property type="match status" value="1"/>
</dbReference>
<evidence type="ECO:0000259" key="1">
    <source>
        <dbReference type="SMART" id="SM00829"/>
    </source>
</evidence>
<dbReference type="PANTHER" id="PTHR11695">
    <property type="entry name" value="ALCOHOL DEHYDROGENASE RELATED"/>
    <property type="match status" value="1"/>
</dbReference>
<dbReference type="PANTHER" id="PTHR11695:SF294">
    <property type="entry name" value="RETICULON-4-INTERACTING PROTEIN 1, MITOCHONDRIAL"/>
    <property type="match status" value="1"/>
</dbReference>
<dbReference type="InterPro" id="IPR011032">
    <property type="entry name" value="GroES-like_sf"/>
</dbReference>
<dbReference type="SUPFAM" id="SSF51735">
    <property type="entry name" value="NAD(P)-binding Rossmann-fold domains"/>
    <property type="match status" value="1"/>
</dbReference>
<dbReference type="InterPro" id="IPR020843">
    <property type="entry name" value="ER"/>
</dbReference>